<keyword evidence="3" id="KW-0597">Phosphoprotein</keyword>
<feature type="coiled-coil region" evidence="4">
    <location>
        <begin position="905"/>
        <end position="935"/>
    </location>
</feature>
<evidence type="ECO:0000256" key="1">
    <source>
        <dbReference type="ARBA" id="ARBA00000085"/>
    </source>
</evidence>
<dbReference type="InterPro" id="IPR000014">
    <property type="entry name" value="PAS"/>
</dbReference>
<protein>
    <recommendedName>
        <fullName evidence="2">histidine kinase</fullName>
        <ecNumber evidence="2">2.7.13.3</ecNumber>
    </recommendedName>
</protein>
<dbReference type="Pfam" id="PF02518">
    <property type="entry name" value="HATPase_c"/>
    <property type="match status" value="1"/>
</dbReference>
<dbReference type="EMBL" id="QKTX01000023">
    <property type="protein sequence ID" value="PZV76766.1"/>
    <property type="molecule type" value="Genomic_DNA"/>
</dbReference>
<dbReference type="InterPro" id="IPR013783">
    <property type="entry name" value="Ig-like_fold"/>
</dbReference>
<keyword evidence="6" id="KW-0732">Signal</keyword>
<dbReference type="Gene3D" id="3.30.565.10">
    <property type="entry name" value="Histidine kinase-like ATPase, C-terminal domain"/>
    <property type="match status" value="1"/>
</dbReference>
<dbReference type="AlphaFoldDB" id="A0A326RV62"/>
<feature type="domain" description="Histidine kinase" evidence="7">
    <location>
        <begin position="935"/>
        <end position="1151"/>
    </location>
</feature>
<keyword evidence="5" id="KW-1133">Transmembrane helix</keyword>
<dbReference type="Gene3D" id="2.130.10.10">
    <property type="entry name" value="YVTN repeat-like/Quinoprotein amine dehydrogenase"/>
    <property type="match status" value="3"/>
</dbReference>
<comment type="caution">
    <text evidence="8">The sequence shown here is derived from an EMBL/GenBank/DDBJ whole genome shotgun (WGS) entry which is preliminary data.</text>
</comment>
<dbReference type="NCBIfam" id="TIGR00229">
    <property type="entry name" value="sensory_box"/>
    <property type="match status" value="1"/>
</dbReference>
<dbReference type="PRINTS" id="PR00344">
    <property type="entry name" value="BCTRLSENSOR"/>
</dbReference>
<dbReference type="Gene3D" id="2.60.40.10">
    <property type="entry name" value="Immunoglobulins"/>
    <property type="match status" value="1"/>
</dbReference>
<evidence type="ECO:0000256" key="5">
    <source>
        <dbReference type="SAM" id="Phobius"/>
    </source>
</evidence>
<comment type="catalytic activity">
    <reaction evidence="1">
        <text>ATP + protein L-histidine = ADP + protein N-phospho-L-histidine.</text>
        <dbReference type="EC" id="2.7.13.3"/>
    </reaction>
</comment>
<dbReference type="InterPro" id="IPR036890">
    <property type="entry name" value="HATPase_C_sf"/>
</dbReference>
<evidence type="ECO:0000256" key="3">
    <source>
        <dbReference type="ARBA" id="ARBA00022553"/>
    </source>
</evidence>
<dbReference type="RefSeq" id="WP_111394957.1">
    <property type="nucleotide sequence ID" value="NZ_QKTX01000023.1"/>
</dbReference>
<evidence type="ECO:0000256" key="4">
    <source>
        <dbReference type="SAM" id="Coils"/>
    </source>
</evidence>
<accession>A0A326RV62</accession>
<keyword evidence="5" id="KW-0812">Transmembrane</keyword>
<proteinExistence type="predicted"/>
<feature type="chain" id="PRO_5016429561" description="histidine kinase" evidence="6">
    <location>
        <begin position="21"/>
        <end position="1152"/>
    </location>
</feature>
<dbReference type="InterPro" id="IPR005467">
    <property type="entry name" value="His_kinase_dom"/>
</dbReference>
<keyword evidence="9" id="KW-1185">Reference proteome</keyword>
<keyword evidence="5" id="KW-0472">Membrane</keyword>
<dbReference type="CDD" id="cd00082">
    <property type="entry name" value="HisKA"/>
    <property type="match status" value="1"/>
</dbReference>
<dbReference type="InterPro" id="IPR015943">
    <property type="entry name" value="WD40/YVTN_repeat-like_dom_sf"/>
</dbReference>
<dbReference type="SUPFAM" id="SSF47384">
    <property type="entry name" value="Homodimeric domain of signal transducing histidine kinase"/>
    <property type="match status" value="1"/>
</dbReference>
<dbReference type="SUPFAM" id="SSF55785">
    <property type="entry name" value="PYP-like sensor domain (PAS domain)"/>
    <property type="match status" value="1"/>
</dbReference>
<dbReference type="InterPro" id="IPR004358">
    <property type="entry name" value="Sig_transdc_His_kin-like_C"/>
</dbReference>
<dbReference type="PROSITE" id="PS50109">
    <property type="entry name" value="HIS_KIN"/>
    <property type="match status" value="1"/>
</dbReference>
<organism evidence="8 9">
    <name type="scientific">Algoriphagus aquaeductus</name>
    <dbReference type="NCBI Taxonomy" id="475299"/>
    <lineage>
        <taxon>Bacteria</taxon>
        <taxon>Pseudomonadati</taxon>
        <taxon>Bacteroidota</taxon>
        <taxon>Cytophagia</taxon>
        <taxon>Cytophagales</taxon>
        <taxon>Cyclobacteriaceae</taxon>
        <taxon>Algoriphagus</taxon>
    </lineage>
</organism>
<dbReference type="Gene3D" id="3.30.450.20">
    <property type="entry name" value="PAS domain"/>
    <property type="match status" value="1"/>
</dbReference>
<dbReference type="InterPro" id="IPR035965">
    <property type="entry name" value="PAS-like_dom_sf"/>
</dbReference>
<dbReference type="Pfam" id="PF00512">
    <property type="entry name" value="HisKA"/>
    <property type="match status" value="1"/>
</dbReference>
<dbReference type="InterPro" id="IPR003594">
    <property type="entry name" value="HATPase_dom"/>
</dbReference>
<feature type="signal peptide" evidence="6">
    <location>
        <begin position="1"/>
        <end position="20"/>
    </location>
</feature>
<dbReference type="SUPFAM" id="SSF63829">
    <property type="entry name" value="Calcium-dependent phosphotriesterase"/>
    <property type="match status" value="1"/>
</dbReference>
<feature type="transmembrane region" description="Helical" evidence="5">
    <location>
        <begin position="741"/>
        <end position="766"/>
    </location>
</feature>
<dbReference type="Gene3D" id="1.10.287.130">
    <property type="match status" value="1"/>
</dbReference>
<dbReference type="InterPro" id="IPR003661">
    <property type="entry name" value="HisK_dim/P_dom"/>
</dbReference>
<dbReference type="EC" id="2.7.13.3" evidence="2"/>
<dbReference type="SMART" id="SM00387">
    <property type="entry name" value="HATPase_c"/>
    <property type="match status" value="1"/>
</dbReference>
<dbReference type="GO" id="GO:0000155">
    <property type="term" value="F:phosphorelay sensor kinase activity"/>
    <property type="evidence" value="ECO:0007669"/>
    <property type="project" value="InterPro"/>
</dbReference>
<evidence type="ECO:0000313" key="9">
    <source>
        <dbReference type="Proteomes" id="UP000248917"/>
    </source>
</evidence>
<dbReference type="OrthoDB" id="9806995at2"/>
<evidence type="ECO:0000259" key="7">
    <source>
        <dbReference type="PROSITE" id="PS50109"/>
    </source>
</evidence>
<evidence type="ECO:0000256" key="2">
    <source>
        <dbReference type="ARBA" id="ARBA00012438"/>
    </source>
</evidence>
<dbReference type="SMART" id="SM00388">
    <property type="entry name" value="HisKA"/>
    <property type="match status" value="1"/>
</dbReference>
<dbReference type="InterPro" id="IPR036097">
    <property type="entry name" value="HisK_dim/P_sf"/>
</dbReference>
<dbReference type="SUPFAM" id="SSF55874">
    <property type="entry name" value="ATPase domain of HSP90 chaperone/DNA topoisomerase II/histidine kinase"/>
    <property type="match status" value="1"/>
</dbReference>
<sequence>MVKKIKLLLFALWACCLVQVEVSSQTFKYHLQPKGIRLPVQNILQIEQDTLGQMWFSTTRGVVYSDGIQTFDLPDTLVRRFVYKIAILKDEDGIMWLYNASGTAAIFEGVPSGWKEEGLDEDLKENFSNRIHFLTLGKKDQKCFFLDAGGFLVYWKYGEKVKHRINRDYSQTGILHSVLDLQGKVLLNFQNGAYLLQGDTLIPYQFRGVPLPSPPVLVKKSPSGTYYFLGNSYLAKGPAAEFPVEIVDENFASSEIVTSPYFSLDFYQDHVFYHYNSHFRRYHPKSPIPIEGDITYLLKTNYLQALFVDREGILWLGTARGLANTNNQLFQNFGNESTQFLGEEITAIHHLGDESYLLGFNNGLQLWEKGSVRTVYQDSNPPGSPNQRIINFSADYDGNVWFSANWGGVGKYDSRSGRVRIFAPPKGINVSSVQVDGDSLLITGPKNVFHTSRRALESGKYGKDLNGEILKLIGNESVYFRKAARLKNGKIMVLRASRLENQYPIKETGRYFLAEGYDFLEQEETGFLLGTEYGLKIFREGYVGYYIYSGKSVTHPVFTLTKDQEGQLWAGTDNGVYVLGNNQVRHFNETNGLVGDEINRGALVAVANGRVLIGTQKGLSIYYPDEMISAQGAPKAYLRAVSLGGNLDLTAQGLRVPFSQNSLQVDFLASGFNESKGLWIHYRLVQSGEEEWQVIKDPRNSQLFFSNLPFGKYRFELKSSYDGVDFSEVISTPEFEILAPFYLRPAFVLFSILFLVGIGVLVSQLIRQLQKLGLLKSAVDNENRSKLLAEKQFKNVWTNSQDGMIMTLNGKQILTVNPAFAKLMNKEISELENSSVSSLFTNPQRDESYIGDLLRQLLGNAPGHGITMEATVDWKSGPLDMEIYTVLLEENFKGQALLLSVFKDLTAQKAVENRLKEAKEKAEEANRYKTSLLSNISHEIRTPLNGIIGGTEHIIMNRAQDPELLSQLDIILHSGERLLETINSLLDMAKLEANKMPVSYSETWIFAFLTLVLRPLEALANKKNLILVRKFHGEDFLAKVDRRFVEIIVNNLVSNAVKYSDKGEVLVLAIREGDHLVLEVSDSGVGMSDEFQEKMFDPFEQESQGHDRLFEGTGLGLSITKNLVQLLQGTIQIQSVKNLGTKVRVEIPLNEG</sequence>
<name>A0A326RV62_9BACT</name>
<evidence type="ECO:0000256" key="6">
    <source>
        <dbReference type="SAM" id="SignalP"/>
    </source>
</evidence>
<reference evidence="8 9" key="1">
    <citation type="submission" date="2018-06" db="EMBL/GenBank/DDBJ databases">
        <title>Genomic Encyclopedia of Archaeal and Bacterial Type Strains, Phase II (KMG-II): from individual species to whole genera.</title>
        <authorList>
            <person name="Goeker M."/>
        </authorList>
    </citation>
    <scope>NUCLEOTIDE SEQUENCE [LARGE SCALE GENOMIC DNA]</scope>
    <source>
        <strain evidence="8 9">T4</strain>
    </source>
</reference>
<dbReference type="PANTHER" id="PTHR43547">
    <property type="entry name" value="TWO-COMPONENT HISTIDINE KINASE"/>
    <property type="match status" value="1"/>
</dbReference>
<dbReference type="PANTHER" id="PTHR43547:SF2">
    <property type="entry name" value="HYBRID SIGNAL TRANSDUCTION HISTIDINE KINASE C"/>
    <property type="match status" value="1"/>
</dbReference>
<gene>
    <name evidence="8" type="ORF">CLV31_12348</name>
</gene>
<evidence type="ECO:0000313" key="8">
    <source>
        <dbReference type="EMBL" id="PZV76766.1"/>
    </source>
</evidence>
<keyword evidence="4" id="KW-0175">Coiled coil</keyword>
<dbReference type="Proteomes" id="UP000248917">
    <property type="component" value="Unassembled WGS sequence"/>
</dbReference>